<dbReference type="SUPFAM" id="SSF48452">
    <property type="entry name" value="TPR-like"/>
    <property type="match status" value="1"/>
</dbReference>
<dbReference type="EMBL" id="QRJS01000010">
    <property type="protein sequence ID" value="RHH46711.1"/>
    <property type="molecule type" value="Genomic_DNA"/>
</dbReference>
<dbReference type="Pfam" id="PF14322">
    <property type="entry name" value="SusD-like_3"/>
    <property type="match status" value="1"/>
</dbReference>
<dbReference type="GO" id="GO:0009279">
    <property type="term" value="C:cell outer membrane"/>
    <property type="evidence" value="ECO:0007669"/>
    <property type="project" value="UniProtKB-SubCell"/>
</dbReference>
<organism evidence="9 12">
    <name type="scientific">Phocaeicola plebeius</name>
    <dbReference type="NCBI Taxonomy" id="310297"/>
    <lineage>
        <taxon>Bacteria</taxon>
        <taxon>Pseudomonadati</taxon>
        <taxon>Bacteroidota</taxon>
        <taxon>Bacteroidia</taxon>
        <taxon>Bacteroidales</taxon>
        <taxon>Bacteroidaceae</taxon>
        <taxon>Phocaeicola</taxon>
    </lineage>
</organism>
<evidence type="ECO:0000313" key="14">
    <source>
        <dbReference type="Proteomes" id="UP000284998"/>
    </source>
</evidence>
<dbReference type="Gene3D" id="1.25.40.390">
    <property type="match status" value="1"/>
</dbReference>
<evidence type="ECO:0000256" key="3">
    <source>
        <dbReference type="ARBA" id="ARBA00022729"/>
    </source>
</evidence>
<gene>
    <name evidence="11" type="ORF">DW204_06075</name>
    <name evidence="10" type="ORF">DW789_04580</name>
    <name evidence="9" type="ORF">DXC17_05640</name>
</gene>
<dbReference type="Proteomes" id="UP000284361">
    <property type="component" value="Unassembled WGS sequence"/>
</dbReference>
<feature type="signal peptide" evidence="6">
    <location>
        <begin position="1"/>
        <end position="19"/>
    </location>
</feature>
<comment type="similarity">
    <text evidence="2">Belongs to the SusD family.</text>
</comment>
<dbReference type="Proteomes" id="UP000260780">
    <property type="component" value="Unassembled WGS sequence"/>
</dbReference>
<feature type="domain" description="RagB/SusD" evidence="7">
    <location>
        <begin position="302"/>
        <end position="588"/>
    </location>
</feature>
<evidence type="ECO:0000256" key="1">
    <source>
        <dbReference type="ARBA" id="ARBA00004442"/>
    </source>
</evidence>
<evidence type="ECO:0000313" key="9">
    <source>
        <dbReference type="EMBL" id="RGM41308.1"/>
    </source>
</evidence>
<evidence type="ECO:0000313" key="13">
    <source>
        <dbReference type="Proteomes" id="UP000284361"/>
    </source>
</evidence>
<evidence type="ECO:0000256" key="4">
    <source>
        <dbReference type="ARBA" id="ARBA00023136"/>
    </source>
</evidence>
<dbReference type="RefSeq" id="WP_117747627.1">
    <property type="nucleotide sequence ID" value="NZ_CAUDCD010000031.1"/>
</dbReference>
<keyword evidence="4" id="KW-0472">Membrane</keyword>
<evidence type="ECO:0000256" key="2">
    <source>
        <dbReference type="ARBA" id="ARBA00006275"/>
    </source>
</evidence>
<dbReference type="EMBL" id="QSJG01000006">
    <property type="protein sequence ID" value="RHD56326.1"/>
    <property type="molecule type" value="Genomic_DNA"/>
</dbReference>
<dbReference type="InterPro" id="IPR011990">
    <property type="entry name" value="TPR-like_helical_dom_sf"/>
</dbReference>
<evidence type="ECO:0000313" key="11">
    <source>
        <dbReference type="EMBL" id="RHH46711.1"/>
    </source>
</evidence>
<evidence type="ECO:0000313" key="10">
    <source>
        <dbReference type="EMBL" id="RHD56326.1"/>
    </source>
</evidence>
<keyword evidence="3 6" id="KW-0732">Signal</keyword>
<feature type="domain" description="SusD-like N-terminal" evidence="8">
    <location>
        <begin position="105"/>
        <end position="228"/>
    </location>
</feature>
<evidence type="ECO:0000259" key="8">
    <source>
        <dbReference type="Pfam" id="PF14322"/>
    </source>
</evidence>
<reference evidence="12 13" key="1">
    <citation type="submission" date="2018-08" db="EMBL/GenBank/DDBJ databases">
        <title>A genome reference for cultivated species of the human gut microbiota.</title>
        <authorList>
            <person name="Zou Y."/>
            <person name="Xue W."/>
            <person name="Luo G."/>
        </authorList>
    </citation>
    <scope>NUCLEOTIDE SEQUENCE [LARGE SCALE GENOMIC DNA]</scope>
    <source>
        <strain evidence="11 14">AM17-44</strain>
        <strain evidence="10 13">AM31-10</strain>
        <strain evidence="9 12">OM08-14</strain>
    </source>
</reference>
<dbReference type="InterPro" id="IPR033985">
    <property type="entry name" value="SusD-like_N"/>
</dbReference>
<dbReference type="Proteomes" id="UP000284998">
    <property type="component" value="Unassembled WGS sequence"/>
</dbReference>
<evidence type="ECO:0000313" key="12">
    <source>
        <dbReference type="Proteomes" id="UP000260780"/>
    </source>
</evidence>
<dbReference type="Pfam" id="PF07980">
    <property type="entry name" value="SusD_RagB"/>
    <property type="match status" value="1"/>
</dbReference>
<accession>A0A3E4WGF1</accession>
<comment type="subcellular location">
    <subcellularLocation>
        <location evidence="1">Cell outer membrane</location>
    </subcellularLocation>
</comment>
<protein>
    <submittedName>
        <fullName evidence="9">RagB/SusD family nutrient uptake outer membrane protein</fullName>
    </submittedName>
</protein>
<dbReference type="PROSITE" id="PS51257">
    <property type="entry name" value="PROKAR_LIPOPROTEIN"/>
    <property type="match status" value="1"/>
</dbReference>
<comment type="caution">
    <text evidence="9">The sequence shown here is derived from an EMBL/GenBank/DDBJ whole genome shotgun (WGS) entry which is preliminary data.</text>
</comment>
<evidence type="ECO:0000256" key="6">
    <source>
        <dbReference type="SAM" id="SignalP"/>
    </source>
</evidence>
<proteinExistence type="inferred from homology"/>
<dbReference type="EMBL" id="QSTF01000009">
    <property type="protein sequence ID" value="RGM41308.1"/>
    <property type="molecule type" value="Genomic_DNA"/>
</dbReference>
<evidence type="ECO:0000256" key="5">
    <source>
        <dbReference type="ARBA" id="ARBA00023237"/>
    </source>
</evidence>
<keyword evidence="5" id="KW-0998">Cell outer membrane</keyword>
<sequence>MKRFIKYILMGMLSAPVLSSCSDILDKAPLTEIGEDQLWGDPALIQAFVNSRYNQVGHGWTESMQSSIVDETELTWLRGCEVHNFARVSSSDLGRMNGAWWGWDNRSWSTKWNNIANCNIFFERIEDAPFTDADLKERLKGEVRFIRALEYNDLITRWGGVPLITESYTIDDVDKIKQQVRASYKDCVDFMVEELDQAAKELPASYSGDDYGRATSVAAKALKSRILLYAASDLMNVNVKMPEVGYTTPDPKRWEKAATAADEALTEALNNGYGLLKTSSTVTEDLSANYQNIFLDNTSTNTEVIFARMGTASNLGEGLSSLEQYNYPNGWNGWGGNCPLQELVDDYEIVKNGVASRFDWNNPDEAASPYENRDPRFYASILYDGAPWKERTVETYFDVDASGKEIGGGRDTKYGVDNWNTSPTGYNLKKFLDEDYVPNSWNFKAKNWIWFRVAELYLNKAEALYHTGDEDGARDAVNEVRNRAGMPDITSTGEQLLEDIKHERRIELAFEEHRYFDVRRWMEADKYLGRTMHAITVKKYPDGHKTYEVSDLRSDVGGDRIWDDKMYWLPILKTERDKNPGLVQNPLYTD</sequence>
<feature type="chain" id="PRO_5036337930" evidence="6">
    <location>
        <begin position="20"/>
        <end position="590"/>
    </location>
</feature>
<dbReference type="CDD" id="cd08977">
    <property type="entry name" value="SusD"/>
    <property type="match status" value="1"/>
</dbReference>
<name>A0A3E4WGF1_9BACT</name>
<dbReference type="InterPro" id="IPR012944">
    <property type="entry name" value="SusD_RagB_dom"/>
</dbReference>
<dbReference type="AlphaFoldDB" id="A0A3E4WGF1"/>
<evidence type="ECO:0000259" key="7">
    <source>
        <dbReference type="Pfam" id="PF07980"/>
    </source>
</evidence>